<dbReference type="Proteomes" id="UP001274830">
    <property type="component" value="Unassembled WGS sequence"/>
</dbReference>
<dbReference type="Pfam" id="PF01822">
    <property type="entry name" value="WSC"/>
    <property type="match status" value="3"/>
</dbReference>
<feature type="domain" description="WSC" evidence="1">
    <location>
        <begin position="371"/>
        <end position="478"/>
    </location>
</feature>
<dbReference type="InterPro" id="IPR010730">
    <property type="entry name" value="HET"/>
</dbReference>
<sequence length="974" mass="105632">MKATKTVQYLMSATTYRYTVLAIFSLVSHMSHVVAALPTVIGNPGFGFSYISCYNDVSNPRALPDAALFSVQINVTIEICAKFCSGFQFMGVEAGSECYCANVVNNQSAMVTTESGPTCSDLEYACVGDVGEQCGGDEALRLYAQAGATTVAPVPSHTGYVYTMDSLVVPNVAIEGASYNYMGCYTDPGPGTRTLNGNSTYYDAPSVEGCANFCANYIYMGLEAGGECYCGNTLDNGAALANCQNECYQSCEDGGSERCGGYFRLSLYQLNGPNFTDPSPSAICSYNGPATVIATSSKTHTYYGPITTASAVTQVVTINSAGLTTTFPSSRYFCEGGCEPDANDPATSMTRNMSPSTTASALPTVQARINRCNFIGCYSDNGGYMALDYLQAQVASNVMSQELCVNQCILGGYPYAGVEFGKQCFCGWHIGPSSSLVSNGQVAADGLTLACNDPLYSCIGNRTEQCGGFATIDVWQCPLDASASIASTSSASSTSTTDSTSTSAVAGVAIATGASSTTFKDVDHVYAPLPHDHIRLLRLFPGAQSDPLRGELYHIRLSGNKFDESFEALSYCWGETKPERKFYEGLHIGDTPLPLTENLHAALRQFRHSHQPRALWVDAVCINQIDEIERAGQVEKMFDIYGSADRVLLWLGPETLDSPVGMNVLRHILLMPHTLAKAPWELLPHQMLRDGIADIFERAYFTRMWVVQEASVAQDIQMFCGTHQVSWKNDPTAVRSIQRNIKLAAISPQWAAAGLEQIDMDLFLQLLQLQLESGPLSKDQQPVRSAPDLLDVAYELRHRHVTDPRDRYYAILGIASRTTGQSMTVDYMMPVEDVYARVQRLVKSDGNLDSNQVNTSHTIKADSAAFAKQTSTVQHSSQDSPSTIKCGIIHDRVMTWPTSHATVQDYMTHHAHLISRSPTTEPRMGQQETLHQSVTAARRVEFASKSAIQLVNSGNRKEAAAVLRSIANDLESAD</sequence>
<feature type="domain" description="WSC" evidence="1">
    <location>
        <begin position="178"/>
        <end position="271"/>
    </location>
</feature>
<evidence type="ECO:0000313" key="3">
    <source>
        <dbReference type="Proteomes" id="UP001274830"/>
    </source>
</evidence>
<evidence type="ECO:0000313" key="2">
    <source>
        <dbReference type="EMBL" id="KAK3673183.1"/>
    </source>
</evidence>
<feature type="domain" description="WSC" evidence="1">
    <location>
        <begin position="47"/>
        <end position="146"/>
    </location>
</feature>
<dbReference type="EMBL" id="JAUTXT010000027">
    <property type="protein sequence ID" value="KAK3673183.1"/>
    <property type="molecule type" value="Genomic_DNA"/>
</dbReference>
<dbReference type="InterPro" id="IPR052895">
    <property type="entry name" value="HetReg/Transcr_Mod"/>
</dbReference>
<organism evidence="2 3">
    <name type="scientific">Recurvomyces mirabilis</name>
    <dbReference type="NCBI Taxonomy" id="574656"/>
    <lineage>
        <taxon>Eukaryota</taxon>
        <taxon>Fungi</taxon>
        <taxon>Dikarya</taxon>
        <taxon>Ascomycota</taxon>
        <taxon>Pezizomycotina</taxon>
        <taxon>Dothideomycetes</taxon>
        <taxon>Dothideomycetidae</taxon>
        <taxon>Mycosphaerellales</taxon>
        <taxon>Teratosphaeriaceae</taxon>
        <taxon>Recurvomyces</taxon>
    </lineage>
</organism>
<proteinExistence type="predicted"/>
<dbReference type="PROSITE" id="PS51212">
    <property type="entry name" value="WSC"/>
    <property type="match status" value="3"/>
</dbReference>
<dbReference type="PANTHER" id="PTHR24148">
    <property type="entry name" value="ANKYRIN REPEAT DOMAIN-CONTAINING PROTEIN 39 HOMOLOG-RELATED"/>
    <property type="match status" value="1"/>
</dbReference>
<dbReference type="AlphaFoldDB" id="A0AAE0WK38"/>
<evidence type="ECO:0000259" key="1">
    <source>
        <dbReference type="PROSITE" id="PS51212"/>
    </source>
</evidence>
<keyword evidence="3" id="KW-1185">Reference proteome</keyword>
<gene>
    <name evidence="2" type="ORF">LTR78_007023</name>
</gene>
<name>A0AAE0WK38_9PEZI</name>
<dbReference type="PANTHER" id="PTHR24148:SF64">
    <property type="entry name" value="HETEROKARYON INCOMPATIBILITY DOMAIN-CONTAINING PROTEIN"/>
    <property type="match status" value="1"/>
</dbReference>
<dbReference type="InterPro" id="IPR002889">
    <property type="entry name" value="WSC_carb-bd"/>
</dbReference>
<reference evidence="2" key="1">
    <citation type="submission" date="2023-07" db="EMBL/GenBank/DDBJ databases">
        <title>Black Yeasts Isolated from many extreme environments.</title>
        <authorList>
            <person name="Coleine C."/>
            <person name="Stajich J.E."/>
            <person name="Selbmann L."/>
        </authorList>
    </citation>
    <scope>NUCLEOTIDE SEQUENCE</scope>
    <source>
        <strain evidence="2">CCFEE 5485</strain>
    </source>
</reference>
<protein>
    <recommendedName>
        <fullName evidence="1">WSC domain-containing protein</fullName>
    </recommendedName>
</protein>
<comment type="caution">
    <text evidence="2">The sequence shown here is derived from an EMBL/GenBank/DDBJ whole genome shotgun (WGS) entry which is preliminary data.</text>
</comment>
<dbReference type="SMART" id="SM00321">
    <property type="entry name" value="WSC"/>
    <property type="match status" value="3"/>
</dbReference>
<dbReference type="Pfam" id="PF06985">
    <property type="entry name" value="HET"/>
    <property type="match status" value="1"/>
</dbReference>
<accession>A0AAE0WK38</accession>